<sequence length="407" mass="46008">MARMHRVISWDAEDMSITVEPSIQMNHLMDTMHELGMSMPFHYIPIYTALTIGGMLLTGAHSSSVERPSAFGHLVSELEYVDSHGEVRREENPTRWIGSLGMYGIITQVTLRATAPYKLNTTAAVGGKMGLMLDQVNFTPIPTDWTICYFEKHLPPFWYKEGSTNLWLGFNESVIGWPHKLGGSSCEGSQVGCYWQNQVQILIEFDMDVRLLGQWIREVRSITDSIRYHGCLPSLLGFAMRFGKASSAPLDMAYGRDTVYIDMLVAKGIPGLPANHQDVLDEIEQITFGKYDARPHWGKNPERAFLSQDYPVRNKYPEFDRHIQMARSADPRGIFEPALFSQIKDRGHHSMYPGCAVAMDCYCSKDEHCGPSLLYRCDRSLHSANASVCRKRFDLAIVTTLGKLLRV</sequence>
<dbReference type="EC" id="1.1.3.37" evidence="2"/>
<dbReference type="Gene3D" id="3.30.70.2520">
    <property type="match status" value="1"/>
</dbReference>
<evidence type="ECO:0000256" key="4">
    <source>
        <dbReference type="ARBA" id="ARBA00033418"/>
    </source>
</evidence>
<evidence type="ECO:0000259" key="5">
    <source>
        <dbReference type="PROSITE" id="PS51387"/>
    </source>
</evidence>
<comment type="caution">
    <text evidence="6">The sequence shown here is derived from an EMBL/GenBank/DDBJ whole genome shotgun (WGS) entry which is preliminary data.</text>
</comment>
<proteinExistence type="predicted"/>
<dbReference type="Pfam" id="PF22906">
    <property type="entry name" value="GULLO2-like_3rd"/>
    <property type="match status" value="1"/>
</dbReference>
<feature type="domain" description="FAD-binding PCMH-type" evidence="5">
    <location>
        <begin position="1"/>
        <end position="116"/>
    </location>
</feature>
<keyword evidence="3" id="KW-0560">Oxidoreductase</keyword>
<dbReference type="InterPro" id="IPR036318">
    <property type="entry name" value="FAD-bd_PCMH-like_sf"/>
</dbReference>
<dbReference type="GeneID" id="83183352"/>
<accession>A0A9W9MA68</accession>
<evidence type="ECO:0000313" key="6">
    <source>
        <dbReference type="EMBL" id="KAJ5195551.1"/>
    </source>
</evidence>
<dbReference type="PANTHER" id="PTHR43762:SF1">
    <property type="entry name" value="D-ARABINONO-1,4-LACTONE OXIDASE"/>
    <property type="match status" value="1"/>
</dbReference>
<dbReference type="OrthoDB" id="610608at2759"/>
<dbReference type="GO" id="GO:0071949">
    <property type="term" value="F:FAD binding"/>
    <property type="evidence" value="ECO:0007669"/>
    <property type="project" value="InterPro"/>
</dbReference>
<evidence type="ECO:0000313" key="7">
    <source>
        <dbReference type="Proteomes" id="UP001150904"/>
    </source>
</evidence>
<dbReference type="PROSITE" id="PS51387">
    <property type="entry name" value="FAD_PCMH"/>
    <property type="match status" value="1"/>
</dbReference>
<protein>
    <recommendedName>
        <fullName evidence="2">D-arabinono-1,4-lactone oxidase</fullName>
        <ecNumber evidence="2">1.1.3.37</ecNumber>
    </recommendedName>
    <alternativeName>
        <fullName evidence="4">L-galactono-gamma-lactone oxidase</fullName>
    </alternativeName>
</protein>
<dbReference type="InterPro" id="IPR016166">
    <property type="entry name" value="FAD-bd_PCMH"/>
</dbReference>
<dbReference type="InterPro" id="IPR016169">
    <property type="entry name" value="FAD-bd_PCMH_sub2"/>
</dbReference>
<dbReference type="SUPFAM" id="SSF56176">
    <property type="entry name" value="FAD-binding/transporter-associated domain-like"/>
    <property type="match status" value="1"/>
</dbReference>
<reference evidence="6" key="2">
    <citation type="journal article" date="2023" name="IMA Fungus">
        <title>Comparative genomic study of the Penicillium genus elucidates a diverse pangenome and 15 lateral gene transfer events.</title>
        <authorList>
            <person name="Petersen C."/>
            <person name="Sorensen T."/>
            <person name="Nielsen M.R."/>
            <person name="Sondergaard T.E."/>
            <person name="Sorensen J.L."/>
            <person name="Fitzpatrick D.A."/>
            <person name="Frisvad J.C."/>
            <person name="Nielsen K.L."/>
        </authorList>
    </citation>
    <scope>NUCLEOTIDE SEQUENCE</scope>
    <source>
        <strain evidence="6">IBT 15544</strain>
    </source>
</reference>
<organism evidence="6 7">
    <name type="scientific">Penicillium cinerascens</name>
    <dbReference type="NCBI Taxonomy" id="70096"/>
    <lineage>
        <taxon>Eukaryota</taxon>
        <taxon>Fungi</taxon>
        <taxon>Dikarya</taxon>
        <taxon>Ascomycota</taxon>
        <taxon>Pezizomycotina</taxon>
        <taxon>Eurotiomycetes</taxon>
        <taxon>Eurotiomycetidae</taxon>
        <taxon>Eurotiales</taxon>
        <taxon>Aspergillaceae</taxon>
        <taxon>Penicillium</taxon>
    </lineage>
</organism>
<dbReference type="InterPro" id="IPR006094">
    <property type="entry name" value="Oxid_FAD_bind_N"/>
</dbReference>
<dbReference type="RefSeq" id="XP_058306039.1">
    <property type="nucleotide sequence ID" value="XM_058456051.1"/>
</dbReference>
<dbReference type="GO" id="GO:0003885">
    <property type="term" value="F:D-arabinono-1,4-lactone oxidase activity"/>
    <property type="evidence" value="ECO:0007669"/>
    <property type="project" value="UniProtKB-EC"/>
</dbReference>
<dbReference type="Pfam" id="PF01565">
    <property type="entry name" value="FAD_binding_4"/>
    <property type="match status" value="1"/>
</dbReference>
<name>A0A9W9MA68_9EURO</name>
<comment type="pathway">
    <text evidence="1">Cofactor biosynthesis; D-erythroascorbate biosynthesis; dehydro-D-arabinono-1,4-lactone from D-arabinose: step 2/2.</text>
</comment>
<dbReference type="PANTHER" id="PTHR43762">
    <property type="entry name" value="L-GULONOLACTONE OXIDASE"/>
    <property type="match status" value="1"/>
</dbReference>
<evidence type="ECO:0000256" key="1">
    <source>
        <dbReference type="ARBA" id="ARBA00005083"/>
    </source>
</evidence>
<dbReference type="Gene3D" id="3.30.465.10">
    <property type="match status" value="1"/>
</dbReference>
<dbReference type="EMBL" id="JAPQKR010000015">
    <property type="protein sequence ID" value="KAJ5195551.1"/>
    <property type="molecule type" value="Genomic_DNA"/>
</dbReference>
<dbReference type="InterPro" id="IPR010031">
    <property type="entry name" value="FAD_lactone_oxidase-like"/>
</dbReference>
<evidence type="ECO:0000256" key="3">
    <source>
        <dbReference type="ARBA" id="ARBA00023002"/>
    </source>
</evidence>
<dbReference type="InterPro" id="IPR055154">
    <property type="entry name" value="GULLO2-like_C"/>
</dbReference>
<gene>
    <name evidence="6" type="ORF">N7498_008989</name>
</gene>
<reference evidence="6" key="1">
    <citation type="submission" date="2022-12" db="EMBL/GenBank/DDBJ databases">
        <authorList>
            <person name="Petersen C."/>
        </authorList>
    </citation>
    <scope>NUCLEOTIDE SEQUENCE</scope>
    <source>
        <strain evidence="6">IBT 15544</strain>
    </source>
</reference>
<dbReference type="InterPro" id="IPR007173">
    <property type="entry name" value="ALO_C"/>
</dbReference>
<keyword evidence="7" id="KW-1185">Reference proteome</keyword>
<dbReference type="GO" id="GO:0016020">
    <property type="term" value="C:membrane"/>
    <property type="evidence" value="ECO:0007669"/>
    <property type="project" value="InterPro"/>
</dbReference>
<evidence type="ECO:0000256" key="2">
    <source>
        <dbReference type="ARBA" id="ARBA00013136"/>
    </source>
</evidence>
<dbReference type="Pfam" id="PF04030">
    <property type="entry name" value="ALO"/>
    <property type="match status" value="1"/>
</dbReference>
<dbReference type="Proteomes" id="UP001150904">
    <property type="component" value="Unassembled WGS sequence"/>
</dbReference>
<dbReference type="AlphaFoldDB" id="A0A9W9MA68"/>